<reference evidence="1" key="1">
    <citation type="submission" date="2021-01" db="EMBL/GenBank/DDBJ databases">
        <title>Whole genome shotgun sequence of Actinoplanes nipponensis NBRC 14063.</title>
        <authorList>
            <person name="Komaki H."/>
            <person name="Tamura T."/>
        </authorList>
    </citation>
    <scope>NUCLEOTIDE SEQUENCE</scope>
    <source>
        <strain evidence="1">NBRC 14063</strain>
    </source>
</reference>
<dbReference type="EMBL" id="BOMQ01000041">
    <property type="protein sequence ID" value="GIE49849.1"/>
    <property type="molecule type" value="Genomic_DNA"/>
</dbReference>
<organism evidence="1 2">
    <name type="scientific">Actinoplanes nipponensis</name>
    <dbReference type="NCBI Taxonomy" id="135950"/>
    <lineage>
        <taxon>Bacteria</taxon>
        <taxon>Bacillati</taxon>
        <taxon>Actinomycetota</taxon>
        <taxon>Actinomycetes</taxon>
        <taxon>Micromonosporales</taxon>
        <taxon>Micromonosporaceae</taxon>
        <taxon>Actinoplanes</taxon>
    </lineage>
</organism>
<keyword evidence="2" id="KW-1185">Reference proteome</keyword>
<dbReference type="RefSeq" id="WP_203769377.1">
    <property type="nucleotide sequence ID" value="NZ_BAAAYJ010000071.1"/>
</dbReference>
<dbReference type="Proteomes" id="UP000647172">
    <property type="component" value="Unassembled WGS sequence"/>
</dbReference>
<name>A0A919MHN0_9ACTN</name>
<accession>A0A919MHN0</accession>
<proteinExistence type="predicted"/>
<comment type="caution">
    <text evidence="1">The sequence shown here is derived from an EMBL/GenBank/DDBJ whole genome shotgun (WGS) entry which is preliminary data.</text>
</comment>
<evidence type="ECO:0000313" key="1">
    <source>
        <dbReference type="EMBL" id="GIE49849.1"/>
    </source>
</evidence>
<gene>
    <name evidence="1" type="ORF">Ani05nite_33830</name>
</gene>
<sequence length="138" mass="14407">MDVDVVQTAAAVMPYVTAAVTAYGVTTLDKVRDTVVDKASDATVGVGHRLLNRILGREESRQVIEGAIVDVAAGEEDSEAVLKLQIRKALAADPDLARDVAQLLPAGTVHNEASGIRSIAMGTNSGIASTGDNPTFHR</sequence>
<dbReference type="AlphaFoldDB" id="A0A919MHN0"/>
<protein>
    <submittedName>
        <fullName evidence="1">Uncharacterized protein</fullName>
    </submittedName>
</protein>
<evidence type="ECO:0000313" key="2">
    <source>
        <dbReference type="Proteomes" id="UP000647172"/>
    </source>
</evidence>